<organism evidence="1">
    <name type="scientific">Candidatus Kentrum sp. LFY</name>
    <dbReference type="NCBI Taxonomy" id="2126342"/>
    <lineage>
        <taxon>Bacteria</taxon>
        <taxon>Pseudomonadati</taxon>
        <taxon>Pseudomonadota</taxon>
        <taxon>Gammaproteobacteria</taxon>
        <taxon>Candidatus Kentrum</taxon>
    </lineage>
</organism>
<protein>
    <submittedName>
        <fullName evidence="1">Uncharacterized protein</fullName>
    </submittedName>
</protein>
<proteinExistence type="predicted"/>
<accession>A0A450WX56</accession>
<evidence type="ECO:0000313" key="1">
    <source>
        <dbReference type="EMBL" id="VFK21615.1"/>
    </source>
</evidence>
<sequence>MTDPKSLDGVLGCPLDPEDADPTIHPPIHPTIQATRQQVQALNHSLMMIGDSLTVASRSLHQQSQALESAIATLRTSSHKVNQSLEIARGEMRRLFERWEWNMKTISKRTAWIGQGRSRTEKDAIANPSNS</sequence>
<dbReference type="AlphaFoldDB" id="A0A450WX56"/>
<reference evidence="1" key="1">
    <citation type="submission" date="2019-02" db="EMBL/GenBank/DDBJ databases">
        <authorList>
            <person name="Gruber-Vodicka R. H."/>
            <person name="Seah K. B. B."/>
        </authorList>
    </citation>
    <scope>NUCLEOTIDE SEQUENCE</scope>
    <source>
        <strain evidence="1">BECK_BY7</strain>
    </source>
</reference>
<name>A0A450WX56_9GAMM</name>
<dbReference type="EMBL" id="CAADFN010000097">
    <property type="protein sequence ID" value="VFK21615.1"/>
    <property type="molecule type" value="Genomic_DNA"/>
</dbReference>
<gene>
    <name evidence="1" type="ORF">BECKLFY1418C_GA0070996_109716</name>
</gene>